<evidence type="ECO:0000256" key="8">
    <source>
        <dbReference type="SAM" id="MobiDB-lite"/>
    </source>
</evidence>
<comment type="subunit">
    <text evidence="7">Component of a fungal signal recognition particle (SRP) complex that consists of a 7SL RNA molecule (scR1) and at least six protein subunits: SRP72, SRP68, SRP54, SEC65, SRP21 and SRP14.</text>
</comment>
<organism evidence="9 10">
    <name type="scientific">Mycena chlorophos</name>
    <name type="common">Agaric fungus</name>
    <name type="synonym">Agaricus chlorophos</name>
    <dbReference type="NCBI Taxonomy" id="658473"/>
    <lineage>
        <taxon>Eukaryota</taxon>
        <taxon>Fungi</taxon>
        <taxon>Dikarya</taxon>
        <taxon>Basidiomycota</taxon>
        <taxon>Agaricomycotina</taxon>
        <taxon>Agaricomycetes</taxon>
        <taxon>Agaricomycetidae</taxon>
        <taxon>Agaricales</taxon>
        <taxon>Marasmiineae</taxon>
        <taxon>Mycenaceae</taxon>
        <taxon>Mycena</taxon>
    </lineage>
</organism>
<keyword evidence="3 7" id="KW-0963">Cytoplasm</keyword>
<comment type="caution">
    <text evidence="9">The sequence shown here is derived from an EMBL/GenBank/DDBJ whole genome shotgun (WGS) entry which is preliminary data.</text>
</comment>
<feature type="compositionally biased region" description="Basic residues" evidence="8">
    <location>
        <begin position="129"/>
        <end position="138"/>
    </location>
</feature>
<evidence type="ECO:0000256" key="5">
    <source>
        <dbReference type="ARBA" id="ARBA00023135"/>
    </source>
</evidence>
<accession>A0A8H6SN41</accession>
<sequence>MQLVDHDTFLKRLEALFESSKDHGSVWLTHKRLTHEDEDVAMGHGSGTDEREYPCLIRVSDGGENKFSTKVMSSELPKFHAAYGALLKTALSVSLRKRDKKKEKQKAELAAKRKKKMTEPVIVEGPKRGNGRRKRQRQVKALQKQVVSQQKFKEREEAAAARAASGSAGPSS</sequence>
<dbReference type="GO" id="GO:0030942">
    <property type="term" value="F:endoplasmic reticulum signal peptide binding"/>
    <property type="evidence" value="ECO:0007669"/>
    <property type="project" value="UniProtKB-UniRule"/>
</dbReference>
<evidence type="ECO:0000256" key="3">
    <source>
        <dbReference type="ARBA" id="ARBA00022490"/>
    </source>
</evidence>
<name>A0A8H6SN41_MYCCL</name>
<dbReference type="AlphaFoldDB" id="A0A8H6SN41"/>
<evidence type="ECO:0000313" key="10">
    <source>
        <dbReference type="Proteomes" id="UP000613580"/>
    </source>
</evidence>
<dbReference type="Pfam" id="PF02290">
    <property type="entry name" value="SRP14"/>
    <property type="match status" value="1"/>
</dbReference>
<dbReference type="SUPFAM" id="SSF54762">
    <property type="entry name" value="Signal recognition particle alu RNA binding heterodimer, SRP9/14"/>
    <property type="match status" value="1"/>
</dbReference>
<evidence type="ECO:0000256" key="7">
    <source>
        <dbReference type="RuleBase" id="RU368100"/>
    </source>
</evidence>
<evidence type="ECO:0000313" key="9">
    <source>
        <dbReference type="EMBL" id="KAF7302421.1"/>
    </source>
</evidence>
<dbReference type="PANTHER" id="PTHR12013">
    <property type="entry name" value="SIGNAL RECOGNITION PARTICLE 14 KD PROTEIN"/>
    <property type="match status" value="1"/>
</dbReference>
<keyword evidence="5 7" id="KW-0733">Signal recognition particle</keyword>
<proteinExistence type="inferred from homology"/>
<reference evidence="9" key="1">
    <citation type="submission" date="2020-05" db="EMBL/GenBank/DDBJ databases">
        <title>Mycena genomes resolve the evolution of fungal bioluminescence.</title>
        <authorList>
            <person name="Tsai I.J."/>
        </authorList>
    </citation>
    <scope>NUCLEOTIDE SEQUENCE</scope>
    <source>
        <strain evidence="9">110903Hualien_Pintung</strain>
    </source>
</reference>
<evidence type="ECO:0000256" key="6">
    <source>
        <dbReference type="ARBA" id="ARBA00023274"/>
    </source>
</evidence>
<protein>
    <recommendedName>
        <fullName evidence="7">Signal recognition particle subunit SRP14</fullName>
    </recommendedName>
    <alternativeName>
        <fullName evidence="7">Signal recognition particle 14 kDa protein</fullName>
    </alternativeName>
</protein>
<dbReference type="EMBL" id="JACAZE010000012">
    <property type="protein sequence ID" value="KAF7302421.1"/>
    <property type="molecule type" value="Genomic_DNA"/>
</dbReference>
<comment type="function">
    <text evidence="7">Component of the signal recognition particle (SRP) complex, a ribonucleoprotein complex that mediates the cotranslational targeting of secretory and membrane proteins to the endoplasmic reticulum (ER).</text>
</comment>
<gene>
    <name evidence="9" type="ORF">HMN09_00875900</name>
</gene>
<dbReference type="GO" id="GO:0006614">
    <property type="term" value="P:SRP-dependent cotranslational protein targeting to membrane"/>
    <property type="evidence" value="ECO:0007669"/>
    <property type="project" value="UniProtKB-UniRule"/>
</dbReference>
<comment type="subcellular location">
    <subcellularLocation>
        <location evidence="1 7">Cytoplasm</location>
    </subcellularLocation>
</comment>
<dbReference type="GO" id="GO:0008312">
    <property type="term" value="F:7S RNA binding"/>
    <property type="evidence" value="ECO:0007669"/>
    <property type="project" value="UniProtKB-UniRule"/>
</dbReference>
<keyword evidence="6 7" id="KW-0687">Ribonucleoprotein</keyword>
<comment type="similarity">
    <text evidence="2 7">Belongs to the SRP14 family.</text>
</comment>
<dbReference type="GO" id="GO:0005786">
    <property type="term" value="C:signal recognition particle, endoplasmic reticulum targeting"/>
    <property type="evidence" value="ECO:0007669"/>
    <property type="project" value="UniProtKB-UniRule"/>
</dbReference>
<feature type="region of interest" description="Disordered" evidence="8">
    <location>
        <begin position="96"/>
        <end position="172"/>
    </location>
</feature>
<dbReference type="InterPro" id="IPR003210">
    <property type="entry name" value="Signal_recog_particle_SRP14"/>
</dbReference>
<evidence type="ECO:0000256" key="2">
    <source>
        <dbReference type="ARBA" id="ARBA00010349"/>
    </source>
</evidence>
<dbReference type="InterPro" id="IPR009018">
    <property type="entry name" value="Signal_recog_particle_SRP9/14"/>
</dbReference>
<dbReference type="Proteomes" id="UP000613580">
    <property type="component" value="Unassembled WGS sequence"/>
</dbReference>
<dbReference type="OrthoDB" id="19209at2759"/>
<keyword evidence="4 7" id="KW-0694">RNA-binding</keyword>
<evidence type="ECO:0000256" key="4">
    <source>
        <dbReference type="ARBA" id="ARBA00022884"/>
    </source>
</evidence>
<evidence type="ECO:0000256" key="1">
    <source>
        <dbReference type="ARBA" id="ARBA00004496"/>
    </source>
</evidence>
<keyword evidence="10" id="KW-1185">Reference proteome</keyword>
<dbReference type="Gene3D" id="3.30.720.10">
    <property type="entry name" value="Signal recognition particle alu RNA binding heterodimer, srp9/1"/>
    <property type="match status" value="1"/>
</dbReference>
<feature type="compositionally biased region" description="Low complexity" evidence="8">
    <location>
        <begin position="160"/>
        <end position="172"/>
    </location>
</feature>